<comment type="caution">
    <text evidence="1">The sequence shown here is derived from an EMBL/GenBank/DDBJ whole genome shotgun (WGS) entry which is preliminary data.</text>
</comment>
<sequence>MTIGIVAKAAEVDEDKSILYRLEFTEHLPFSFQNSRWEAAQIQSQISVIQRLWITRINLMRD</sequence>
<dbReference type="AlphaFoldDB" id="A0A8S0SRN7"/>
<evidence type="ECO:0000313" key="2">
    <source>
        <dbReference type="Proteomes" id="UP000594638"/>
    </source>
</evidence>
<reference evidence="1 2" key="1">
    <citation type="submission" date="2019-12" db="EMBL/GenBank/DDBJ databases">
        <authorList>
            <person name="Alioto T."/>
            <person name="Alioto T."/>
            <person name="Gomez Garrido J."/>
        </authorList>
    </citation>
    <scope>NUCLEOTIDE SEQUENCE [LARGE SCALE GENOMIC DNA]</scope>
</reference>
<evidence type="ECO:0000313" key="1">
    <source>
        <dbReference type="EMBL" id="CAA2995517.1"/>
    </source>
</evidence>
<name>A0A8S0SRN7_OLEEU</name>
<proteinExistence type="predicted"/>
<dbReference type="Gramene" id="OE9A050351T1">
    <property type="protein sequence ID" value="OE9A050351C1"/>
    <property type="gene ID" value="OE9A050351"/>
</dbReference>
<protein>
    <submittedName>
        <fullName evidence="1">Uncharacterized protein</fullName>
    </submittedName>
</protein>
<keyword evidence="2" id="KW-1185">Reference proteome</keyword>
<accession>A0A8S0SRN7</accession>
<dbReference type="Proteomes" id="UP000594638">
    <property type="component" value="Unassembled WGS sequence"/>
</dbReference>
<organism evidence="1 2">
    <name type="scientific">Olea europaea subsp. europaea</name>
    <dbReference type="NCBI Taxonomy" id="158383"/>
    <lineage>
        <taxon>Eukaryota</taxon>
        <taxon>Viridiplantae</taxon>
        <taxon>Streptophyta</taxon>
        <taxon>Embryophyta</taxon>
        <taxon>Tracheophyta</taxon>
        <taxon>Spermatophyta</taxon>
        <taxon>Magnoliopsida</taxon>
        <taxon>eudicotyledons</taxon>
        <taxon>Gunneridae</taxon>
        <taxon>Pentapetalae</taxon>
        <taxon>asterids</taxon>
        <taxon>lamiids</taxon>
        <taxon>Lamiales</taxon>
        <taxon>Oleaceae</taxon>
        <taxon>Oleeae</taxon>
        <taxon>Olea</taxon>
    </lineage>
</organism>
<dbReference type="EMBL" id="CACTIH010005502">
    <property type="protein sequence ID" value="CAA2995517.1"/>
    <property type="molecule type" value="Genomic_DNA"/>
</dbReference>
<gene>
    <name evidence="1" type="ORF">OLEA9_A050351</name>
</gene>